<dbReference type="PANTHER" id="PTHR35007:SF1">
    <property type="entry name" value="PILUS ASSEMBLY PROTEIN"/>
    <property type="match status" value="1"/>
</dbReference>
<feature type="domain" description="Type II secretion system protein GspF" evidence="7">
    <location>
        <begin position="153"/>
        <end position="279"/>
    </location>
</feature>
<feature type="transmembrane region" description="Helical" evidence="6">
    <location>
        <begin position="82"/>
        <end position="110"/>
    </location>
</feature>
<dbReference type="Gene3D" id="1.20.81.30">
    <property type="entry name" value="Type II secretion system (T2SS), domain F"/>
    <property type="match status" value="1"/>
</dbReference>
<comment type="caution">
    <text evidence="8">The sequence shown here is derived from an EMBL/GenBank/DDBJ whole genome shotgun (WGS) entry which is preliminary data.</text>
</comment>
<protein>
    <submittedName>
        <fullName evidence="8">Type II secretion system protein</fullName>
    </submittedName>
</protein>
<dbReference type="EMBL" id="SIJB01000013">
    <property type="protein sequence ID" value="NBI28367.1"/>
    <property type="molecule type" value="Genomic_DNA"/>
</dbReference>
<feature type="transmembrane region" description="Helical" evidence="6">
    <location>
        <begin position="116"/>
        <end position="134"/>
    </location>
</feature>
<keyword evidence="2" id="KW-1003">Cell membrane</keyword>
<dbReference type="Proteomes" id="UP000448943">
    <property type="component" value="Unassembled WGS sequence"/>
</dbReference>
<sequence>MKFLIVVFFLITCIFLFFSLMQLFFHSDKKMEKRLKFFLKENDNDHMNKRNIHGLVQMKLFQQSVKERMKKKKNNKNLDQSLISAGISLSAEEFIMFRIILSILSGLIAFLIFDKLIMIIIGFCIIYFGSKIWIKFKQRKRIKMFNDSLSDMITTIISSLRAGFSLVQSLQSVVEESESGSPMKEEIEIVVKEMQYGSSIEDSLNKLKERMPSEDLDLMVQSILIQRQIGGNLSVILETIEQTIRDRTKIQGQISTLTAQGKLSGMIIGSLPIGVGFVIFLIEPEYFADFFRHPIGIMLVIAGLISGTIGFMLIRKLTTIEV</sequence>
<dbReference type="AlphaFoldDB" id="A0A6N9PZF1"/>
<evidence type="ECO:0000256" key="6">
    <source>
        <dbReference type="SAM" id="Phobius"/>
    </source>
</evidence>
<dbReference type="GO" id="GO:0005886">
    <property type="term" value="C:plasma membrane"/>
    <property type="evidence" value="ECO:0007669"/>
    <property type="project" value="UniProtKB-SubCell"/>
</dbReference>
<dbReference type="RefSeq" id="WP_160645158.1">
    <property type="nucleotide sequence ID" value="NZ_SIJB01000013.1"/>
</dbReference>
<keyword evidence="5 6" id="KW-0472">Membrane</keyword>
<keyword evidence="9" id="KW-1185">Reference proteome</keyword>
<comment type="subcellular location">
    <subcellularLocation>
        <location evidence="1">Cell membrane</location>
        <topology evidence="1">Multi-pass membrane protein</topology>
    </subcellularLocation>
</comment>
<evidence type="ECO:0000256" key="2">
    <source>
        <dbReference type="ARBA" id="ARBA00022475"/>
    </source>
</evidence>
<proteinExistence type="predicted"/>
<dbReference type="Pfam" id="PF00482">
    <property type="entry name" value="T2SSF"/>
    <property type="match status" value="1"/>
</dbReference>
<organism evidence="8 9">
    <name type="scientific">Chengkuizengella marina</name>
    <dbReference type="NCBI Taxonomy" id="2507566"/>
    <lineage>
        <taxon>Bacteria</taxon>
        <taxon>Bacillati</taxon>
        <taxon>Bacillota</taxon>
        <taxon>Bacilli</taxon>
        <taxon>Bacillales</taxon>
        <taxon>Paenibacillaceae</taxon>
        <taxon>Chengkuizengella</taxon>
    </lineage>
</organism>
<feature type="transmembrane region" description="Helical" evidence="6">
    <location>
        <begin position="263"/>
        <end position="282"/>
    </location>
</feature>
<dbReference type="OrthoDB" id="9803381at2"/>
<evidence type="ECO:0000256" key="5">
    <source>
        <dbReference type="ARBA" id="ARBA00023136"/>
    </source>
</evidence>
<gene>
    <name evidence="8" type="ORF">ERL59_05300</name>
</gene>
<evidence type="ECO:0000256" key="4">
    <source>
        <dbReference type="ARBA" id="ARBA00022989"/>
    </source>
</evidence>
<dbReference type="InterPro" id="IPR042094">
    <property type="entry name" value="T2SS_GspF_sf"/>
</dbReference>
<keyword evidence="4 6" id="KW-1133">Transmembrane helix</keyword>
<name>A0A6N9PZF1_9BACL</name>
<evidence type="ECO:0000313" key="9">
    <source>
        <dbReference type="Proteomes" id="UP000448943"/>
    </source>
</evidence>
<evidence type="ECO:0000259" key="7">
    <source>
        <dbReference type="Pfam" id="PF00482"/>
    </source>
</evidence>
<evidence type="ECO:0000313" key="8">
    <source>
        <dbReference type="EMBL" id="NBI28367.1"/>
    </source>
</evidence>
<evidence type="ECO:0000256" key="1">
    <source>
        <dbReference type="ARBA" id="ARBA00004651"/>
    </source>
</evidence>
<dbReference type="InterPro" id="IPR018076">
    <property type="entry name" value="T2SS_GspF_dom"/>
</dbReference>
<keyword evidence="3 6" id="KW-0812">Transmembrane</keyword>
<accession>A0A6N9PZF1</accession>
<evidence type="ECO:0000256" key="3">
    <source>
        <dbReference type="ARBA" id="ARBA00022692"/>
    </source>
</evidence>
<feature type="transmembrane region" description="Helical" evidence="6">
    <location>
        <begin position="6"/>
        <end position="25"/>
    </location>
</feature>
<feature type="transmembrane region" description="Helical" evidence="6">
    <location>
        <begin position="294"/>
        <end position="314"/>
    </location>
</feature>
<dbReference type="PANTHER" id="PTHR35007">
    <property type="entry name" value="INTEGRAL MEMBRANE PROTEIN-RELATED"/>
    <property type="match status" value="1"/>
</dbReference>
<reference evidence="8 9" key="1">
    <citation type="submission" date="2019-01" db="EMBL/GenBank/DDBJ databases">
        <title>Chengkuizengella sp. nov., isolated from deep-sea sediment of East Pacific Ocean.</title>
        <authorList>
            <person name="Yang J."/>
            <person name="Lai Q."/>
            <person name="Shao Z."/>
        </authorList>
    </citation>
    <scope>NUCLEOTIDE SEQUENCE [LARGE SCALE GENOMIC DNA]</scope>
    <source>
        <strain evidence="8 9">YPA3-1-1</strain>
    </source>
</reference>